<accession>A0A4U1B5F6</accession>
<keyword evidence="1" id="KW-0732">Signal</keyword>
<feature type="domain" description="Alpha/beta hydrolase fold-5" evidence="2">
    <location>
        <begin position="65"/>
        <end position="230"/>
    </location>
</feature>
<sequence length="245" mass="26145">MKKITMLIAVVSLALSGVVSAGGQGTVMDEAWDAMKDNNKVNVNDRWNYIRFRPQSGIATKGVCFVFYPGGLISPYAYAPYGQKITEQGYLSFILKVPVGLAVLEPNAANDAKWDYYARQSCSSYVIAGHSLGGAMAAQYVAGNPQDGLVLLGAYPDESEDLTHVTAPVASVYGSNDCQTTLDDINNSMDNLPSTTNYVEINGGNHPQFGWYGDDTTGNCAATVSLEEQSNISVATILATLAAME</sequence>
<protein>
    <recommendedName>
        <fullName evidence="2">Alpha/beta hydrolase fold-5 domain-containing protein</fullName>
    </recommendedName>
</protein>
<dbReference type="RefSeq" id="WP_136735825.1">
    <property type="nucleotide sequence ID" value="NZ_SWDB01000021.1"/>
</dbReference>
<dbReference type="Pfam" id="PF12695">
    <property type="entry name" value="Abhydrolase_5"/>
    <property type="match status" value="1"/>
</dbReference>
<dbReference type="InterPro" id="IPR029059">
    <property type="entry name" value="AB_hydrolase_5"/>
</dbReference>
<reference evidence="3 4" key="1">
    <citation type="submission" date="2019-04" db="EMBL/GenBank/DDBJ databases">
        <title>Thalassotalea guangxiensis sp. nov., isolated from sediment of the coastal wetland.</title>
        <authorList>
            <person name="Zheng S."/>
            <person name="Zhang D."/>
        </authorList>
    </citation>
    <scope>NUCLEOTIDE SEQUENCE [LARGE SCALE GENOMIC DNA]</scope>
    <source>
        <strain evidence="3 4">ZS-4</strain>
    </source>
</reference>
<dbReference type="OrthoDB" id="9780932at2"/>
<evidence type="ECO:0000313" key="4">
    <source>
        <dbReference type="Proteomes" id="UP000307999"/>
    </source>
</evidence>
<gene>
    <name evidence="3" type="ORF">E8M12_09060</name>
</gene>
<evidence type="ECO:0000256" key="1">
    <source>
        <dbReference type="SAM" id="SignalP"/>
    </source>
</evidence>
<evidence type="ECO:0000313" key="3">
    <source>
        <dbReference type="EMBL" id="TKB45338.1"/>
    </source>
</evidence>
<proteinExistence type="predicted"/>
<dbReference type="Gene3D" id="3.40.50.1820">
    <property type="entry name" value="alpha/beta hydrolase"/>
    <property type="match status" value="1"/>
</dbReference>
<feature type="signal peptide" evidence="1">
    <location>
        <begin position="1"/>
        <end position="21"/>
    </location>
</feature>
<keyword evidence="4" id="KW-1185">Reference proteome</keyword>
<organism evidence="3 4">
    <name type="scientific">Thalassotalea mangrovi</name>
    <dbReference type="NCBI Taxonomy" id="2572245"/>
    <lineage>
        <taxon>Bacteria</taxon>
        <taxon>Pseudomonadati</taxon>
        <taxon>Pseudomonadota</taxon>
        <taxon>Gammaproteobacteria</taxon>
        <taxon>Alteromonadales</taxon>
        <taxon>Colwelliaceae</taxon>
        <taxon>Thalassotalea</taxon>
    </lineage>
</organism>
<dbReference type="GO" id="GO:0016787">
    <property type="term" value="F:hydrolase activity"/>
    <property type="evidence" value="ECO:0007669"/>
    <property type="project" value="InterPro"/>
</dbReference>
<dbReference type="InterPro" id="IPR029058">
    <property type="entry name" value="AB_hydrolase_fold"/>
</dbReference>
<name>A0A4U1B5F6_9GAMM</name>
<dbReference type="EMBL" id="SWDB01000021">
    <property type="protein sequence ID" value="TKB45338.1"/>
    <property type="molecule type" value="Genomic_DNA"/>
</dbReference>
<feature type="chain" id="PRO_5020595737" description="Alpha/beta hydrolase fold-5 domain-containing protein" evidence="1">
    <location>
        <begin position="22"/>
        <end position="245"/>
    </location>
</feature>
<comment type="caution">
    <text evidence="3">The sequence shown here is derived from an EMBL/GenBank/DDBJ whole genome shotgun (WGS) entry which is preliminary data.</text>
</comment>
<dbReference type="AlphaFoldDB" id="A0A4U1B5F6"/>
<dbReference type="SUPFAM" id="SSF53474">
    <property type="entry name" value="alpha/beta-Hydrolases"/>
    <property type="match status" value="1"/>
</dbReference>
<dbReference type="Proteomes" id="UP000307999">
    <property type="component" value="Unassembled WGS sequence"/>
</dbReference>
<evidence type="ECO:0000259" key="2">
    <source>
        <dbReference type="Pfam" id="PF12695"/>
    </source>
</evidence>